<proteinExistence type="predicted"/>
<keyword evidence="2" id="KW-1185">Reference proteome</keyword>
<dbReference type="Pfam" id="PF11367">
    <property type="entry name" value="Tail_completion_gp17"/>
    <property type="match status" value="1"/>
</dbReference>
<organism evidence="1 2">
    <name type="scientific">Neorhizobium huautlense</name>
    <dbReference type="NCBI Taxonomy" id="67774"/>
    <lineage>
        <taxon>Bacteria</taxon>
        <taxon>Pseudomonadati</taxon>
        <taxon>Pseudomonadota</taxon>
        <taxon>Alphaproteobacteria</taxon>
        <taxon>Hyphomicrobiales</taxon>
        <taxon>Rhizobiaceae</taxon>
        <taxon>Rhizobium/Agrobacterium group</taxon>
        <taxon>Neorhizobium</taxon>
    </lineage>
</organism>
<dbReference type="InterPro" id="IPR021508">
    <property type="entry name" value="Gp17-like"/>
</dbReference>
<protein>
    <recommendedName>
        <fullName evidence="3">DUF3168 domain-containing protein</fullName>
    </recommendedName>
</protein>
<dbReference type="EMBL" id="JAUSRF010000006">
    <property type="protein sequence ID" value="MDP9837599.1"/>
    <property type="molecule type" value="Genomic_DNA"/>
</dbReference>
<sequence length="138" mass="15110">MSAGKDLWGAMLTAMKANPVLMSLVDGVYDKAPANPFGARETYISRGPFTGSSEDADCIVGQEITAQIDIWSRKPNRWSVDDVISQIRKSLHEAYLPLSGTALAAIEVRLWRVTDDPDPTQQHGVVQVLAIVEEVEDV</sequence>
<dbReference type="Proteomes" id="UP001241472">
    <property type="component" value="Unassembled WGS sequence"/>
</dbReference>
<evidence type="ECO:0008006" key="3">
    <source>
        <dbReference type="Google" id="ProtNLM"/>
    </source>
</evidence>
<reference evidence="1 2" key="1">
    <citation type="submission" date="2023-07" db="EMBL/GenBank/DDBJ databases">
        <title>Sorghum-associated microbial communities from plants grown in Nebraska, USA.</title>
        <authorList>
            <person name="Schachtman D."/>
        </authorList>
    </citation>
    <scope>NUCLEOTIDE SEQUENCE [LARGE SCALE GENOMIC DNA]</scope>
    <source>
        <strain evidence="1 2">DS1307</strain>
    </source>
</reference>
<dbReference type="RefSeq" id="WP_306834468.1">
    <property type="nucleotide sequence ID" value="NZ_JAUSRF010000006.1"/>
</dbReference>
<name>A0ABT9PT17_9HYPH</name>
<dbReference type="InterPro" id="IPR053745">
    <property type="entry name" value="Viral_Tail_Comp_sf"/>
</dbReference>
<gene>
    <name evidence="1" type="ORF">J2T09_002351</name>
</gene>
<comment type="caution">
    <text evidence="1">The sequence shown here is derived from an EMBL/GenBank/DDBJ whole genome shotgun (WGS) entry which is preliminary data.</text>
</comment>
<dbReference type="Gene3D" id="3.30.2000.30">
    <property type="match status" value="1"/>
</dbReference>
<evidence type="ECO:0000313" key="1">
    <source>
        <dbReference type="EMBL" id="MDP9837599.1"/>
    </source>
</evidence>
<accession>A0ABT9PT17</accession>
<evidence type="ECO:0000313" key="2">
    <source>
        <dbReference type="Proteomes" id="UP001241472"/>
    </source>
</evidence>